<accession>A0A154PA39</accession>
<proteinExistence type="predicted"/>
<evidence type="ECO:0000313" key="1">
    <source>
        <dbReference type="EMBL" id="KZC08701.1"/>
    </source>
</evidence>
<dbReference type="Proteomes" id="UP000076502">
    <property type="component" value="Unassembled WGS sequence"/>
</dbReference>
<reference evidence="1 2" key="1">
    <citation type="submission" date="2015-07" db="EMBL/GenBank/DDBJ databases">
        <title>The genome of Dufourea novaeangliae.</title>
        <authorList>
            <person name="Pan H."/>
            <person name="Kapheim K."/>
        </authorList>
    </citation>
    <scope>NUCLEOTIDE SEQUENCE [LARGE SCALE GENOMIC DNA]</scope>
    <source>
        <strain evidence="1">0120121106</strain>
        <tissue evidence="1">Whole body</tissue>
    </source>
</reference>
<dbReference type="EMBL" id="KQ434856">
    <property type="protein sequence ID" value="KZC08701.1"/>
    <property type="molecule type" value="Genomic_DNA"/>
</dbReference>
<evidence type="ECO:0000313" key="2">
    <source>
        <dbReference type="Proteomes" id="UP000076502"/>
    </source>
</evidence>
<name>A0A154PA39_DUFNO</name>
<organism evidence="1 2">
    <name type="scientific">Dufourea novaeangliae</name>
    <name type="common">Sweat bee</name>
    <dbReference type="NCBI Taxonomy" id="178035"/>
    <lineage>
        <taxon>Eukaryota</taxon>
        <taxon>Metazoa</taxon>
        <taxon>Ecdysozoa</taxon>
        <taxon>Arthropoda</taxon>
        <taxon>Hexapoda</taxon>
        <taxon>Insecta</taxon>
        <taxon>Pterygota</taxon>
        <taxon>Neoptera</taxon>
        <taxon>Endopterygota</taxon>
        <taxon>Hymenoptera</taxon>
        <taxon>Apocrita</taxon>
        <taxon>Aculeata</taxon>
        <taxon>Apoidea</taxon>
        <taxon>Anthophila</taxon>
        <taxon>Halictidae</taxon>
        <taxon>Rophitinae</taxon>
        <taxon>Dufourea</taxon>
    </lineage>
</organism>
<gene>
    <name evidence="1" type="ORF">WN55_10723</name>
</gene>
<sequence length="359" mass="42136">MFEVSTLNVDKFVHTFIQNLRIESSTWRNHNKITFIKYVDRACRIKQQLLYTAEKIRDIPQNLDFSNEKSVQYFIEKHTTLFDKLTSLSNTQILSSYLKNINTKILQKVRIRRKNIENIRKMETKILNKKVRTNLRNKLSGLKKNLSPALCGEKPINSQTYQSSKYRKSPVLENSNTFDHVTIELSNYKSVNIIRAEYDNQKDFFKYSLSENLAQVARKEVEMAEEFLCFHAKDIEYIERKVHVTLYIAKTENCGGNMQNQMKYNQLLCHHAILCLIEPSEKAFVLVENDLLDVIKKYLLQGYKYHFEFQRNPQNSFAALLVLSQWAKVLVKHLNTTMMNTICGILRCDVHEVLVLHGP</sequence>
<dbReference type="AlphaFoldDB" id="A0A154PA39"/>
<protein>
    <submittedName>
        <fullName evidence="1">Uncharacterized protein</fullName>
    </submittedName>
</protein>
<keyword evidence="2" id="KW-1185">Reference proteome</keyword>